<dbReference type="EMBL" id="JACIDU010000049">
    <property type="protein sequence ID" value="MBB4106017.1"/>
    <property type="molecule type" value="Genomic_DNA"/>
</dbReference>
<dbReference type="CDD" id="cd08946">
    <property type="entry name" value="SDR_e"/>
    <property type="match status" value="1"/>
</dbReference>
<keyword evidence="4" id="KW-0413">Isomerase</keyword>
<evidence type="ECO:0000313" key="5">
    <source>
        <dbReference type="Proteomes" id="UP000584824"/>
    </source>
</evidence>
<evidence type="ECO:0000313" key="4">
    <source>
        <dbReference type="EMBL" id="MBB4106017.1"/>
    </source>
</evidence>
<dbReference type="RefSeq" id="WP_183796015.1">
    <property type="nucleotide sequence ID" value="NZ_JACIDU010000049.1"/>
</dbReference>
<name>A0A7W6K6H2_9HYPH</name>
<dbReference type="InterPro" id="IPR036291">
    <property type="entry name" value="NAD(P)-bd_dom_sf"/>
</dbReference>
<reference evidence="4 5" key="1">
    <citation type="submission" date="2020-08" db="EMBL/GenBank/DDBJ databases">
        <title>Genomic Encyclopedia of Type Strains, Phase IV (KMG-IV): sequencing the most valuable type-strain genomes for metagenomic binning, comparative biology and taxonomic classification.</title>
        <authorList>
            <person name="Goeker M."/>
        </authorList>
    </citation>
    <scope>NUCLEOTIDE SEQUENCE [LARGE SCALE GENOMIC DNA]</scope>
    <source>
        <strain evidence="4 5">DSM 26385</strain>
    </source>
</reference>
<protein>
    <submittedName>
        <fullName evidence="4">dTDP-L-rhamnose 4-epimerase</fullName>
        <ecNumber evidence="4">5.1.3.25</ecNumber>
    </submittedName>
</protein>
<dbReference type="Pfam" id="PF01370">
    <property type="entry name" value="Epimerase"/>
    <property type="match status" value="1"/>
</dbReference>
<dbReference type="AlphaFoldDB" id="A0A7W6K6H2"/>
<dbReference type="Proteomes" id="UP000584824">
    <property type="component" value="Unassembled WGS sequence"/>
</dbReference>
<comment type="similarity">
    <text evidence="2">Belongs to the NAD(P)-dependent epimerase/dehydratase family.</text>
</comment>
<organism evidence="4 5">
    <name type="scientific">Allorhizobium borbori</name>
    <dbReference type="NCBI Taxonomy" id="485907"/>
    <lineage>
        <taxon>Bacteria</taxon>
        <taxon>Pseudomonadati</taxon>
        <taxon>Pseudomonadota</taxon>
        <taxon>Alphaproteobacteria</taxon>
        <taxon>Hyphomicrobiales</taxon>
        <taxon>Rhizobiaceae</taxon>
        <taxon>Rhizobium/Agrobacterium group</taxon>
        <taxon>Allorhizobium</taxon>
    </lineage>
</organism>
<feature type="domain" description="NAD-dependent epimerase/dehydratase" evidence="3">
    <location>
        <begin position="4"/>
        <end position="275"/>
    </location>
</feature>
<dbReference type="GO" id="GO:0016853">
    <property type="term" value="F:isomerase activity"/>
    <property type="evidence" value="ECO:0007669"/>
    <property type="project" value="UniProtKB-KW"/>
</dbReference>
<sequence length="356" mass="38179">MDCILITGGAGFIGCKLSSLLEDFGLPIVAIDSMHPQVHSSSDRPELMPNSVILHVGDVCDCRTWDAVLNDWKPRILIHLAAETGTGQSLTEASLHAQTNVVGTTRMLDALSSRGVLPDHILLSSSRAVYGEGAWRKKSGEICYPGIRKASDLKSGIWSFTDEQGEELTPLSHRAGHTNPNPTSVYGSTKLAQENILSAWCAAMNIPLSILRFQNVYGPGQAPFNVYTGIINIFFRVARGGAPIDIYEDGNIGRDFVFIDDVARACKAALQSVPNGSRLLDVGSGTVTTVLEAAKAIAKISSSPAPEVSGKFRPGDVRWAVAEAGDLKQQLGVVAKVPFVEGVTHVGEWLIRKGYV</sequence>
<comment type="pathway">
    <text evidence="1">Bacterial outer membrane biogenesis; LPS O-antigen biosynthesis.</text>
</comment>
<evidence type="ECO:0000256" key="1">
    <source>
        <dbReference type="ARBA" id="ARBA00005125"/>
    </source>
</evidence>
<dbReference type="Gene3D" id="3.40.50.720">
    <property type="entry name" value="NAD(P)-binding Rossmann-like Domain"/>
    <property type="match status" value="1"/>
</dbReference>
<evidence type="ECO:0000256" key="2">
    <source>
        <dbReference type="ARBA" id="ARBA00007637"/>
    </source>
</evidence>
<proteinExistence type="inferred from homology"/>
<gene>
    <name evidence="4" type="ORF">GGQ66_004611</name>
</gene>
<evidence type="ECO:0000259" key="3">
    <source>
        <dbReference type="Pfam" id="PF01370"/>
    </source>
</evidence>
<accession>A0A7W6K6H2</accession>
<dbReference type="SUPFAM" id="SSF51735">
    <property type="entry name" value="NAD(P)-binding Rossmann-fold domains"/>
    <property type="match status" value="1"/>
</dbReference>
<dbReference type="EC" id="5.1.3.25" evidence="4"/>
<comment type="caution">
    <text evidence="4">The sequence shown here is derived from an EMBL/GenBank/DDBJ whole genome shotgun (WGS) entry which is preliminary data.</text>
</comment>
<dbReference type="PANTHER" id="PTHR43000">
    <property type="entry name" value="DTDP-D-GLUCOSE 4,6-DEHYDRATASE-RELATED"/>
    <property type="match status" value="1"/>
</dbReference>
<dbReference type="InterPro" id="IPR001509">
    <property type="entry name" value="Epimerase_deHydtase"/>
</dbReference>
<keyword evidence="5" id="KW-1185">Reference proteome</keyword>